<feature type="region of interest" description="Disordered" evidence="9">
    <location>
        <begin position="701"/>
        <end position="733"/>
    </location>
</feature>
<evidence type="ECO:0000313" key="11">
    <source>
        <dbReference type="EMBL" id="TPX55391.1"/>
    </source>
</evidence>
<sequence length="880" mass="90204">MGNQLSSAENDSNTSTPPANVNLEQQQQQQQQALASSSAEPENARGRELDALNASHSSSPYPTPSGSTSMLPSEDDGAESRSRAQALRVLRRLRSMREAQPSRSSSAPREDMRVNRPGIFGEASMPLHSPETSRSSGSADTTSAHMDVDPQTTTGSSSIPSTSVPPSSHNDHPNVTSTPSSNSPSASAASRNQFVRSMLEAVLSSLSALETSQSAGASGAASQSNADPMRPSSPNGTATAHNARLAEILQSIQSRAGGPSAPPTTPASEGAPPGFASLLRNLRGRALGRHGLGSGADTALPTSTTLLGGDPRRSPVPVLILIGRAVRGANSGTPAGSSDASETASAAAEGSSSSDVPPAAADGNRRSQHRRSSRLFGEFTGQNDSASASFAESLLAAAASHGQPPEQIGSTTATNSSATNASDATSSATFSTGGETYNTEDAAAGTVRRSISFMIYFIPSGSNRTETGGVSARATSPATSANEASAQPDATPAAPPAEARDGPSIRLPFSDILEQMASGTHAFPSVPSVPGHPPSSPSAHAVPSPSAGPAPGLHPPPLNLFPQMEGASLTGTASAVGAIPGLGHGPRNMIEEFAITIILQIVSNMLREGSMNGPGGLLGGTLSLDIGDPVPAEGAGLAGAGGGTGTGGEGGMSYDDFLRLAEILGPARPRHATAADVDRELPIIKFGAEASVDAMDVDVEHSQDTMDQDHTSEESKEEGSSEGEQSSKITWRMEDLVPATREKCMICLSMYESGEDVRVMRCRHGFHKTCLDQWLTQYVNSCPLCRDKAVSPPTAPTSATSATQADGNSMQSDTTDNESQQAPHTAPAGERRGFLRRMWEMFGSGRFSAGASAPAAVPAEGGERSEGDRGLPAAVVVLLG</sequence>
<dbReference type="Proteomes" id="UP000318582">
    <property type="component" value="Unassembled WGS sequence"/>
</dbReference>
<feature type="compositionally biased region" description="Polar residues" evidence="9">
    <location>
        <begin position="804"/>
        <end position="823"/>
    </location>
</feature>
<feature type="region of interest" description="Disordered" evidence="9">
    <location>
        <begin position="789"/>
        <end position="830"/>
    </location>
</feature>
<dbReference type="PANTHER" id="PTHR47168">
    <property type="entry name" value="RING ZINC FINGER DOMAIN SUPERFAMILY PROTEIN-RELATED"/>
    <property type="match status" value="1"/>
</dbReference>
<keyword evidence="3" id="KW-0479">Metal-binding</keyword>
<feature type="compositionally biased region" description="Polar residues" evidence="9">
    <location>
        <begin position="130"/>
        <end position="144"/>
    </location>
</feature>
<accession>A0A507DV90</accession>
<dbReference type="SMART" id="SM00184">
    <property type="entry name" value="RING"/>
    <property type="match status" value="1"/>
</dbReference>
<feature type="compositionally biased region" description="Polar residues" evidence="9">
    <location>
        <begin position="464"/>
        <end position="483"/>
    </location>
</feature>
<keyword evidence="7" id="KW-0472">Membrane</keyword>
<feature type="compositionally biased region" description="Polar residues" evidence="9">
    <location>
        <begin position="1"/>
        <end position="24"/>
    </location>
</feature>
<keyword evidence="4 8" id="KW-0863">Zinc-finger</keyword>
<feature type="region of interest" description="Disordered" evidence="9">
    <location>
        <begin position="397"/>
        <end position="438"/>
    </location>
</feature>
<feature type="compositionally biased region" description="Low complexity" evidence="9">
    <location>
        <begin position="410"/>
        <end position="432"/>
    </location>
</feature>
<comment type="caution">
    <text evidence="11">The sequence shown here is derived from an EMBL/GenBank/DDBJ whole genome shotgun (WGS) entry which is preliminary data.</text>
</comment>
<feature type="region of interest" description="Disordered" evidence="9">
    <location>
        <begin position="848"/>
        <end position="868"/>
    </location>
</feature>
<feature type="region of interest" description="Disordered" evidence="9">
    <location>
        <begin position="214"/>
        <end position="238"/>
    </location>
</feature>
<evidence type="ECO:0000256" key="2">
    <source>
        <dbReference type="ARBA" id="ARBA00022692"/>
    </source>
</evidence>
<feature type="compositionally biased region" description="Low complexity" evidence="9">
    <location>
        <begin position="335"/>
        <end position="354"/>
    </location>
</feature>
<dbReference type="SUPFAM" id="SSF57850">
    <property type="entry name" value="RING/U-box"/>
    <property type="match status" value="1"/>
</dbReference>
<evidence type="ECO:0000256" key="5">
    <source>
        <dbReference type="ARBA" id="ARBA00022833"/>
    </source>
</evidence>
<gene>
    <name evidence="11" type="ORF">PhCBS80983_g05353</name>
</gene>
<evidence type="ECO:0000256" key="1">
    <source>
        <dbReference type="ARBA" id="ARBA00004167"/>
    </source>
</evidence>
<dbReference type="AlphaFoldDB" id="A0A507DV90"/>
<keyword evidence="5" id="KW-0862">Zinc</keyword>
<dbReference type="STRING" id="109895.A0A507DV90"/>
<feature type="region of interest" description="Disordered" evidence="9">
    <location>
        <begin position="255"/>
        <end position="314"/>
    </location>
</feature>
<feature type="region of interest" description="Disordered" evidence="9">
    <location>
        <begin position="1"/>
        <end position="191"/>
    </location>
</feature>
<evidence type="ECO:0000313" key="12">
    <source>
        <dbReference type="Proteomes" id="UP000318582"/>
    </source>
</evidence>
<feature type="compositionally biased region" description="Low complexity" evidence="9">
    <location>
        <begin position="214"/>
        <end position="226"/>
    </location>
</feature>
<feature type="compositionally biased region" description="Low complexity" evidence="9">
    <location>
        <begin position="55"/>
        <end position="69"/>
    </location>
</feature>
<evidence type="ECO:0000256" key="4">
    <source>
        <dbReference type="ARBA" id="ARBA00022771"/>
    </source>
</evidence>
<organism evidence="11 12">
    <name type="scientific">Powellomyces hirtus</name>
    <dbReference type="NCBI Taxonomy" id="109895"/>
    <lineage>
        <taxon>Eukaryota</taxon>
        <taxon>Fungi</taxon>
        <taxon>Fungi incertae sedis</taxon>
        <taxon>Chytridiomycota</taxon>
        <taxon>Chytridiomycota incertae sedis</taxon>
        <taxon>Chytridiomycetes</taxon>
        <taxon>Spizellomycetales</taxon>
        <taxon>Powellomycetaceae</taxon>
        <taxon>Powellomyces</taxon>
    </lineage>
</organism>
<evidence type="ECO:0000256" key="6">
    <source>
        <dbReference type="ARBA" id="ARBA00022989"/>
    </source>
</evidence>
<dbReference type="Pfam" id="PF13639">
    <property type="entry name" value="zf-RING_2"/>
    <property type="match status" value="1"/>
</dbReference>
<dbReference type="PROSITE" id="PS50089">
    <property type="entry name" value="ZF_RING_2"/>
    <property type="match status" value="1"/>
</dbReference>
<keyword evidence="12" id="KW-1185">Reference proteome</keyword>
<evidence type="ECO:0000256" key="9">
    <source>
        <dbReference type="SAM" id="MobiDB-lite"/>
    </source>
</evidence>
<comment type="subcellular location">
    <subcellularLocation>
        <location evidence="1">Membrane</location>
        <topology evidence="1">Single-pass membrane protein</topology>
    </subcellularLocation>
</comment>
<protein>
    <recommendedName>
        <fullName evidence="10">RING-type domain-containing protein</fullName>
    </recommendedName>
</protein>
<keyword evidence="2" id="KW-0812">Transmembrane</keyword>
<dbReference type="InterPro" id="IPR051653">
    <property type="entry name" value="E3_ligase_sorting_rcpt"/>
</dbReference>
<evidence type="ECO:0000259" key="10">
    <source>
        <dbReference type="PROSITE" id="PS50089"/>
    </source>
</evidence>
<evidence type="ECO:0000256" key="7">
    <source>
        <dbReference type="ARBA" id="ARBA00023136"/>
    </source>
</evidence>
<dbReference type="EMBL" id="QEAQ01000112">
    <property type="protein sequence ID" value="TPX55391.1"/>
    <property type="molecule type" value="Genomic_DNA"/>
</dbReference>
<feature type="domain" description="RING-type" evidence="10">
    <location>
        <begin position="744"/>
        <end position="786"/>
    </location>
</feature>
<feature type="compositionally biased region" description="Pro residues" evidence="9">
    <location>
        <begin position="546"/>
        <end position="557"/>
    </location>
</feature>
<dbReference type="Gene3D" id="3.30.40.10">
    <property type="entry name" value="Zinc/RING finger domain, C3HC4 (zinc finger)"/>
    <property type="match status" value="1"/>
</dbReference>
<dbReference type="CDD" id="cd16454">
    <property type="entry name" value="RING-H2_PA-TM-RING"/>
    <property type="match status" value="1"/>
</dbReference>
<dbReference type="PANTHER" id="PTHR47168:SF1">
    <property type="entry name" value="OS02G0798600 PROTEIN"/>
    <property type="match status" value="1"/>
</dbReference>
<dbReference type="InterPro" id="IPR001841">
    <property type="entry name" value="Znf_RING"/>
</dbReference>
<feature type="compositionally biased region" description="Low complexity" evidence="9">
    <location>
        <begin position="848"/>
        <end position="860"/>
    </location>
</feature>
<evidence type="ECO:0000256" key="3">
    <source>
        <dbReference type="ARBA" id="ARBA00022723"/>
    </source>
</evidence>
<reference evidence="11 12" key="1">
    <citation type="journal article" date="2019" name="Sci. Rep.">
        <title>Comparative genomics of chytrid fungi reveal insights into the obligate biotrophic and pathogenic lifestyle of Synchytrium endobioticum.</title>
        <authorList>
            <person name="van de Vossenberg B.T.L.H."/>
            <person name="Warris S."/>
            <person name="Nguyen H.D.T."/>
            <person name="van Gent-Pelzer M.P.E."/>
            <person name="Joly D.L."/>
            <person name="van de Geest H.C."/>
            <person name="Bonants P.J.M."/>
            <person name="Smith D.S."/>
            <person name="Levesque C.A."/>
            <person name="van der Lee T.A.J."/>
        </authorList>
    </citation>
    <scope>NUCLEOTIDE SEQUENCE [LARGE SCALE GENOMIC DNA]</scope>
    <source>
        <strain evidence="11 12">CBS 809.83</strain>
    </source>
</reference>
<dbReference type="GO" id="GO:0016020">
    <property type="term" value="C:membrane"/>
    <property type="evidence" value="ECO:0007669"/>
    <property type="project" value="UniProtKB-SubCell"/>
</dbReference>
<evidence type="ECO:0000256" key="8">
    <source>
        <dbReference type="PROSITE-ProRule" id="PRU00175"/>
    </source>
</evidence>
<keyword evidence="6" id="KW-1133">Transmembrane helix</keyword>
<dbReference type="GO" id="GO:0008270">
    <property type="term" value="F:zinc ion binding"/>
    <property type="evidence" value="ECO:0007669"/>
    <property type="project" value="UniProtKB-KW"/>
</dbReference>
<feature type="compositionally biased region" description="Low complexity" evidence="9">
    <location>
        <begin position="150"/>
        <end position="190"/>
    </location>
</feature>
<dbReference type="InterPro" id="IPR013083">
    <property type="entry name" value="Znf_RING/FYVE/PHD"/>
</dbReference>
<name>A0A507DV90_9FUNG</name>
<feature type="region of interest" description="Disordered" evidence="9">
    <location>
        <begin position="329"/>
        <end position="371"/>
    </location>
</feature>
<feature type="region of interest" description="Disordered" evidence="9">
    <location>
        <begin position="464"/>
        <end position="504"/>
    </location>
</feature>
<feature type="region of interest" description="Disordered" evidence="9">
    <location>
        <begin position="521"/>
        <end position="557"/>
    </location>
</feature>
<proteinExistence type="predicted"/>
<feature type="compositionally biased region" description="Basic and acidic residues" evidence="9">
    <location>
        <begin position="701"/>
        <end position="719"/>
    </location>
</feature>
<feature type="compositionally biased region" description="Low complexity" evidence="9">
    <location>
        <begin position="266"/>
        <end position="281"/>
    </location>
</feature>